<reference evidence="2 3" key="1">
    <citation type="submission" date="2020-08" db="EMBL/GenBank/DDBJ databases">
        <title>Genome sequence of Sphingomonas rhizophila KACC 19189T.</title>
        <authorList>
            <person name="Hyun D.-W."/>
            <person name="Bae J.-W."/>
        </authorList>
    </citation>
    <scope>NUCLEOTIDE SEQUENCE [LARGE SCALE GENOMIC DNA]</scope>
    <source>
        <strain evidence="2 3">KACC 19189</strain>
    </source>
</reference>
<dbReference type="KEGG" id="srhi:H9L12_06320"/>
<feature type="transmembrane region" description="Helical" evidence="1">
    <location>
        <begin position="36"/>
        <end position="55"/>
    </location>
</feature>
<evidence type="ECO:0000256" key="1">
    <source>
        <dbReference type="SAM" id="Phobius"/>
    </source>
</evidence>
<dbReference type="AlphaFoldDB" id="A0A7G9SE11"/>
<keyword evidence="1" id="KW-0472">Membrane</keyword>
<protein>
    <submittedName>
        <fullName evidence="2">DUF1453 family protein</fullName>
    </submittedName>
</protein>
<feature type="transmembrane region" description="Helical" evidence="1">
    <location>
        <begin position="61"/>
        <end position="78"/>
    </location>
</feature>
<dbReference type="EMBL" id="CP060717">
    <property type="protein sequence ID" value="QNN66086.1"/>
    <property type="molecule type" value="Genomic_DNA"/>
</dbReference>
<dbReference type="Pfam" id="PF07301">
    <property type="entry name" value="DUF1453"/>
    <property type="match status" value="1"/>
</dbReference>
<feature type="transmembrane region" description="Helical" evidence="1">
    <location>
        <begin position="6"/>
        <end position="24"/>
    </location>
</feature>
<gene>
    <name evidence="2" type="ORF">H9L12_06320</name>
</gene>
<keyword evidence="1" id="KW-1133">Transmembrane helix</keyword>
<evidence type="ECO:0000313" key="3">
    <source>
        <dbReference type="Proteomes" id="UP000515955"/>
    </source>
</evidence>
<organism evidence="2 3">
    <name type="scientific">Sphingomonas rhizophila</name>
    <dbReference type="NCBI Taxonomy" id="2071607"/>
    <lineage>
        <taxon>Bacteria</taxon>
        <taxon>Pseudomonadati</taxon>
        <taxon>Pseudomonadota</taxon>
        <taxon>Alphaproteobacteria</taxon>
        <taxon>Sphingomonadales</taxon>
        <taxon>Sphingomonadaceae</taxon>
        <taxon>Sphingomonas</taxon>
    </lineage>
</organism>
<keyword evidence="1" id="KW-0812">Transmembrane</keyword>
<dbReference type="Proteomes" id="UP000515955">
    <property type="component" value="Chromosome"/>
</dbReference>
<sequence length="171" mass="18821">MMNPELAQYVFPLIAIAIVLAVRFRRMSRAQPMKLQRMWVAPAILAVVAVLIIAGHPPSPLGLLICFAALLVGAAIGWHRGKLMRIDYDPETNEFSQRASPAAMLLLVGVLVVRFALRSYFQGNPEPGKLDESALILTDALLLFAVGLISMTRVEMAIRARSMLERSGRNP</sequence>
<dbReference type="RefSeq" id="WP_187543071.1">
    <property type="nucleotide sequence ID" value="NZ_CP060717.1"/>
</dbReference>
<keyword evidence="3" id="KW-1185">Reference proteome</keyword>
<dbReference type="InterPro" id="IPR058247">
    <property type="entry name" value="DUF1453"/>
</dbReference>
<proteinExistence type="predicted"/>
<feature type="transmembrane region" description="Helical" evidence="1">
    <location>
        <begin position="99"/>
        <end position="121"/>
    </location>
</feature>
<name>A0A7G9SE11_9SPHN</name>
<accession>A0A7G9SE11</accession>
<feature type="transmembrane region" description="Helical" evidence="1">
    <location>
        <begin position="133"/>
        <end position="154"/>
    </location>
</feature>
<evidence type="ECO:0000313" key="2">
    <source>
        <dbReference type="EMBL" id="QNN66086.1"/>
    </source>
</evidence>